<keyword evidence="7" id="KW-0539">Nucleus</keyword>
<evidence type="ECO:0000256" key="8">
    <source>
        <dbReference type="SAM" id="MobiDB-lite"/>
    </source>
</evidence>
<feature type="domain" description="AP2/ERF" evidence="9">
    <location>
        <begin position="82"/>
        <end position="139"/>
    </location>
</feature>
<keyword evidence="3" id="KW-0611">Plant defense</keyword>
<reference evidence="11" key="2">
    <citation type="submission" date="2025-08" db="UniProtKB">
        <authorList>
            <consortium name="RefSeq"/>
        </authorList>
    </citation>
    <scope>IDENTIFICATION</scope>
    <source>
        <tissue evidence="11">Leaf</tissue>
    </source>
</reference>
<name>A0A1U7W886_NICSY</name>
<dbReference type="GO" id="GO:0006952">
    <property type="term" value="P:defense response"/>
    <property type="evidence" value="ECO:0007669"/>
    <property type="project" value="UniProtKB-KW"/>
</dbReference>
<accession>A0A1U7W886</accession>
<dbReference type="KEGG" id="nsy:104224833"/>
<dbReference type="CDD" id="cd00018">
    <property type="entry name" value="AP2"/>
    <property type="match status" value="1"/>
</dbReference>
<keyword evidence="2" id="KW-0936">Ethylene signaling pathway</keyword>
<proteinExistence type="predicted"/>
<sequence>MATTLSIQTSLLSSISQNKNKNPQYQKMSSSSTPSSENINQLPFGMFEPIRTPTGYSWLQRNTAICQPSEKRGRRKQAEPGRFLGVRRRPWGRYAAEIRDPTTKERHWLGTFDTAQEAALAYDRAALSMKGTQARTNFIYTCDNNNNSFPSLISPFDNGQNFLQPNSHFNFKNATTQNNNKNVITTTTSDNETSNNSHESYSSYGSSPNENNSFFLSPSHENSGYLDCIVPDSCLKPPPSSTPQSKMITKNSQENSNIDHHQNYMTTFSENPSNFSFNSGFWDGDDQEKYTSSWENSCELSAMMMNNNIMSSSSEINGNNINEMVDVGNCYYPSMEIDHDNMMVQPSEITTNTTTTTSSVFQPFGDVEFGYSLF</sequence>
<organism evidence="10 11">
    <name type="scientific">Nicotiana sylvestris</name>
    <name type="common">Wood tobacco</name>
    <name type="synonym">South American tobacco</name>
    <dbReference type="NCBI Taxonomy" id="4096"/>
    <lineage>
        <taxon>Eukaryota</taxon>
        <taxon>Viridiplantae</taxon>
        <taxon>Streptophyta</taxon>
        <taxon>Embryophyta</taxon>
        <taxon>Tracheophyta</taxon>
        <taxon>Spermatophyta</taxon>
        <taxon>Magnoliopsida</taxon>
        <taxon>eudicotyledons</taxon>
        <taxon>Gunneridae</taxon>
        <taxon>Pentapetalae</taxon>
        <taxon>asterids</taxon>
        <taxon>lamiids</taxon>
        <taxon>Solanales</taxon>
        <taxon>Solanaceae</taxon>
        <taxon>Nicotianoideae</taxon>
        <taxon>Nicotianeae</taxon>
        <taxon>Nicotiana</taxon>
    </lineage>
</organism>
<feature type="region of interest" description="Disordered" evidence="8">
    <location>
        <begin position="172"/>
        <end position="216"/>
    </location>
</feature>
<evidence type="ECO:0000256" key="5">
    <source>
        <dbReference type="ARBA" id="ARBA00023125"/>
    </source>
</evidence>
<evidence type="ECO:0000256" key="6">
    <source>
        <dbReference type="ARBA" id="ARBA00023163"/>
    </source>
</evidence>
<dbReference type="Proteomes" id="UP000189701">
    <property type="component" value="Unplaced"/>
</dbReference>
<feature type="region of interest" description="Disordered" evidence="8">
    <location>
        <begin position="15"/>
        <end position="41"/>
    </location>
</feature>
<feature type="compositionally biased region" description="Polar residues" evidence="8">
    <location>
        <begin position="18"/>
        <end position="28"/>
    </location>
</feature>
<dbReference type="PANTHER" id="PTHR31194:SF189">
    <property type="entry name" value="AP2_ERF DOMAIN-CONTAINING PROTEIN"/>
    <property type="match status" value="1"/>
</dbReference>
<dbReference type="PANTHER" id="PTHR31194">
    <property type="entry name" value="SHN SHINE , DNA BINDING / TRANSCRIPTION FACTOR"/>
    <property type="match status" value="1"/>
</dbReference>
<protein>
    <submittedName>
        <fullName evidence="11">Ethylene-responsive transcription factor ERF086</fullName>
    </submittedName>
</protein>
<evidence type="ECO:0000256" key="1">
    <source>
        <dbReference type="ARBA" id="ARBA00004123"/>
    </source>
</evidence>
<dbReference type="eggNOG" id="ENOG502QQPC">
    <property type="taxonomic scope" value="Eukaryota"/>
</dbReference>
<keyword evidence="4" id="KW-0805">Transcription regulation</keyword>
<evidence type="ECO:0000256" key="2">
    <source>
        <dbReference type="ARBA" id="ARBA00022745"/>
    </source>
</evidence>
<dbReference type="STRING" id="4096.A0A1U7W886"/>
<feature type="compositionally biased region" description="Low complexity" evidence="8">
    <location>
        <begin position="185"/>
        <end position="213"/>
    </location>
</feature>
<reference evidence="10" key="1">
    <citation type="journal article" date="2013" name="Genome Biol.">
        <title>Reference genomes and transcriptomes of Nicotiana sylvestris and Nicotiana tomentosiformis.</title>
        <authorList>
            <person name="Sierro N."/>
            <person name="Battey J.N."/>
            <person name="Ouadi S."/>
            <person name="Bovet L."/>
            <person name="Goepfert S."/>
            <person name="Bakaher N."/>
            <person name="Peitsch M.C."/>
            <person name="Ivanov N.V."/>
        </authorList>
    </citation>
    <scope>NUCLEOTIDE SEQUENCE [LARGE SCALE GENOMIC DNA]</scope>
</reference>
<keyword evidence="5" id="KW-0238">DNA-binding</keyword>
<keyword evidence="6" id="KW-0804">Transcription</keyword>
<dbReference type="PRINTS" id="PR00367">
    <property type="entry name" value="ETHRSPELEMNT"/>
</dbReference>
<evidence type="ECO:0000313" key="10">
    <source>
        <dbReference type="Proteomes" id="UP000189701"/>
    </source>
</evidence>
<evidence type="ECO:0000313" key="11">
    <source>
        <dbReference type="RefSeq" id="XP_009774843.1"/>
    </source>
</evidence>
<keyword evidence="10" id="KW-1185">Reference proteome</keyword>
<dbReference type="GeneID" id="104224833"/>
<dbReference type="InterPro" id="IPR050913">
    <property type="entry name" value="AP2/ERF_ERF"/>
</dbReference>
<comment type="subcellular location">
    <subcellularLocation>
        <location evidence="1">Nucleus</location>
    </subcellularLocation>
</comment>
<evidence type="ECO:0000256" key="7">
    <source>
        <dbReference type="ARBA" id="ARBA00023242"/>
    </source>
</evidence>
<feature type="compositionally biased region" description="Polar residues" evidence="8">
    <location>
        <begin position="172"/>
        <end position="184"/>
    </location>
</feature>
<dbReference type="GO" id="GO:0009873">
    <property type="term" value="P:ethylene-activated signaling pathway"/>
    <property type="evidence" value="ECO:0007669"/>
    <property type="project" value="UniProtKB-KW"/>
</dbReference>
<dbReference type="Gene3D" id="3.30.730.10">
    <property type="entry name" value="AP2/ERF domain"/>
    <property type="match status" value="1"/>
</dbReference>
<dbReference type="InterPro" id="IPR036955">
    <property type="entry name" value="AP2/ERF_dom_sf"/>
</dbReference>
<dbReference type="PROSITE" id="PS51032">
    <property type="entry name" value="AP2_ERF"/>
    <property type="match status" value="1"/>
</dbReference>
<dbReference type="GO" id="GO:0003700">
    <property type="term" value="F:DNA-binding transcription factor activity"/>
    <property type="evidence" value="ECO:0007669"/>
    <property type="project" value="InterPro"/>
</dbReference>
<dbReference type="InterPro" id="IPR016177">
    <property type="entry name" value="DNA-bd_dom_sf"/>
</dbReference>
<dbReference type="InterPro" id="IPR001471">
    <property type="entry name" value="AP2/ERF_dom"/>
</dbReference>
<evidence type="ECO:0000256" key="3">
    <source>
        <dbReference type="ARBA" id="ARBA00022821"/>
    </source>
</evidence>
<dbReference type="GO" id="GO:0003677">
    <property type="term" value="F:DNA binding"/>
    <property type="evidence" value="ECO:0007669"/>
    <property type="project" value="UniProtKB-KW"/>
</dbReference>
<dbReference type="SMART" id="SM00380">
    <property type="entry name" value="AP2"/>
    <property type="match status" value="1"/>
</dbReference>
<dbReference type="SUPFAM" id="SSF54171">
    <property type="entry name" value="DNA-binding domain"/>
    <property type="match status" value="1"/>
</dbReference>
<evidence type="ECO:0000259" key="9">
    <source>
        <dbReference type="PROSITE" id="PS51032"/>
    </source>
</evidence>
<dbReference type="FunFam" id="3.30.730.10:FF:000001">
    <property type="entry name" value="Ethylene-responsive transcription factor 2"/>
    <property type="match status" value="1"/>
</dbReference>
<evidence type="ECO:0000256" key="4">
    <source>
        <dbReference type="ARBA" id="ARBA00023015"/>
    </source>
</evidence>
<dbReference type="AlphaFoldDB" id="A0A1U7W886"/>
<dbReference type="GO" id="GO:0005634">
    <property type="term" value="C:nucleus"/>
    <property type="evidence" value="ECO:0007669"/>
    <property type="project" value="UniProtKB-SubCell"/>
</dbReference>
<gene>
    <name evidence="11" type="primary">LOC104224833</name>
</gene>
<dbReference type="RefSeq" id="XP_009774843.1">
    <property type="nucleotide sequence ID" value="XM_009776541.1"/>
</dbReference>
<dbReference type="Pfam" id="PF00847">
    <property type="entry name" value="AP2"/>
    <property type="match status" value="1"/>
</dbReference>